<gene>
    <name evidence="2" type="ORF">AVEN_190285_1</name>
</gene>
<evidence type="ECO:0000313" key="2">
    <source>
        <dbReference type="EMBL" id="GBM89632.1"/>
    </source>
</evidence>
<dbReference type="Proteomes" id="UP000499080">
    <property type="component" value="Unassembled WGS sequence"/>
</dbReference>
<comment type="caution">
    <text evidence="2">The sequence shown here is derived from an EMBL/GenBank/DDBJ whole genome shotgun (WGS) entry which is preliminary data.</text>
</comment>
<name>A0A4Y2JK17_ARAVE</name>
<dbReference type="EMBL" id="BGPR01003557">
    <property type="protein sequence ID" value="GBM89632.1"/>
    <property type="molecule type" value="Genomic_DNA"/>
</dbReference>
<evidence type="ECO:0000256" key="1">
    <source>
        <dbReference type="SAM" id="MobiDB-lite"/>
    </source>
</evidence>
<accession>A0A4Y2JK17</accession>
<evidence type="ECO:0000313" key="3">
    <source>
        <dbReference type="Proteomes" id="UP000499080"/>
    </source>
</evidence>
<organism evidence="2 3">
    <name type="scientific">Araneus ventricosus</name>
    <name type="common">Orbweaver spider</name>
    <name type="synonym">Epeira ventricosa</name>
    <dbReference type="NCBI Taxonomy" id="182803"/>
    <lineage>
        <taxon>Eukaryota</taxon>
        <taxon>Metazoa</taxon>
        <taxon>Ecdysozoa</taxon>
        <taxon>Arthropoda</taxon>
        <taxon>Chelicerata</taxon>
        <taxon>Arachnida</taxon>
        <taxon>Araneae</taxon>
        <taxon>Araneomorphae</taxon>
        <taxon>Entelegynae</taxon>
        <taxon>Araneoidea</taxon>
        <taxon>Araneidae</taxon>
        <taxon>Araneus</taxon>
    </lineage>
</organism>
<dbReference type="AlphaFoldDB" id="A0A4Y2JK17"/>
<feature type="compositionally biased region" description="Polar residues" evidence="1">
    <location>
        <begin position="120"/>
        <end position="131"/>
    </location>
</feature>
<proteinExistence type="predicted"/>
<keyword evidence="3" id="KW-1185">Reference proteome</keyword>
<feature type="region of interest" description="Disordered" evidence="1">
    <location>
        <begin position="115"/>
        <end position="159"/>
    </location>
</feature>
<sequence>MWRDTIVYPSVHAWEDLRSISAKYLHSACFRFEVAPDLILYDRPSHMAGVLADLRGIKKKYFQDCFVAITRFRAIDDRLKNVAGTSCWGLSKKHQKTAVSLRGGGKRSFLYAPAARGPQHQAQQRPQSSIQRKFLPQYHRGEQHHPNDILQVTEDASSH</sequence>
<protein>
    <submittedName>
        <fullName evidence="2">Uncharacterized protein</fullName>
    </submittedName>
</protein>
<reference evidence="2 3" key="1">
    <citation type="journal article" date="2019" name="Sci. Rep.">
        <title>Orb-weaving spider Araneus ventricosus genome elucidates the spidroin gene catalogue.</title>
        <authorList>
            <person name="Kono N."/>
            <person name="Nakamura H."/>
            <person name="Ohtoshi R."/>
            <person name="Moran D.A.P."/>
            <person name="Shinohara A."/>
            <person name="Yoshida Y."/>
            <person name="Fujiwara M."/>
            <person name="Mori M."/>
            <person name="Tomita M."/>
            <person name="Arakawa K."/>
        </authorList>
    </citation>
    <scope>NUCLEOTIDE SEQUENCE [LARGE SCALE GENOMIC DNA]</scope>
</reference>